<evidence type="ECO:0000256" key="2">
    <source>
        <dbReference type="SAM" id="MobiDB-lite"/>
    </source>
</evidence>
<evidence type="ECO:0000313" key="3">
    <source>
        <dbReference type="EMBL" id="VAH52689.1"/>
    </source>
</evidence>
<feature type="compositionally biased region" description="Pro residues" evidence="2">
    <location>
        <begin position="18"/>
        <end position="27"/>
    </location>
</feature>
<evidence type="ECO:0000313" key="4">
    <source>
        <dbReference type="Proteomes" id="UP000324705"/>
    </source>
</evidence>
<name>A0A9R1Q1Z3_TRITD</name>
<accession>A0A9R1Q1Z3</accession>
<gene>
    <name evidence="3" type="ORF">TRITD_2Bv1G232910</name>
</gene>
<evidence type="ECO:0000256" key="1">
    <source>
        <dbReference type="ARBA" id="ARBA00006974"/>
    </source>
</evidence>
<dbReference type="Proteomes" id="UP000324705">
    <property type="component" value="Chromosome 2B"/>
</dbReference>
<sequence length="188" mass="20429">MKSFIPGQPDNGGKSPSSSPPIKPPPCHLQEASSSSTHPTTSDSDQQLSSQLSSMAKCSKIHNIVLLRQTLRRWRSRAAARAAADDRAVSVPAGHVAVCVGSASRRFVVRTAHLNHPVFRELLRQAEEEYGFPSGACGPIALPCDEDRFRAVLRRVSSEERLGVAAVISRDVATRPLLQRVSAEEVVW</sequence>
<dbReference type="PANTHER" id="PTHR31374">
    <property type="entry name" value="AUXIN-INDUCED PROTEIN-LIKE-RELATED"/>
    <property type="match status" value="1"/>
</dbReference>
<feature type="compositionally biased region" description="Low complexity" evidence="2">
    <location>
        <begin position="33"/>
        <end position="52"/>
    </location>
</feature>
<dbReference type="AlphaFoldDB" id="A0A9R1Q1Z3"/>
<protein>
    <submittedName>
        <fullName evidence="3">Uncharacterized protein</fullName>
    </submittedName>
</protein>
<dbReference type="Gramene" id="TRITD2Bv1G232910.1">
    <property type="protein sequence ID" value="TRITD2Bv1G232910.1"/>
    <property type="gene ID" value="TRITD2Bv1G232910"/>
</dbReference>
<dbReference type="PANTHER" id="PTHR31374:SF12">
    <property type="entry name" value="OS04G0662400 PROTEIN"/>
    <property type="match status" value="1"/>
</dbReference>
<dbReference type="GO" id="GO:0009733">
    <property type="term" value="P:response to auxin"/>
    <property type="evidence" value="ECO:0007669"/>
    <property type="project" value="InterPro"/>
</dbReference>
<reference evidence="3 4" key="1">
    <citation type="submission" date="2017-09" db="EMBL/GenBank/DDBJ databases">
        <authorList>
            <consortium name="International Durum Wheat Genome Sequencing Consortium (IDWGSC)"/>
            <person name="Milanesi L."/>
        </authorList>
    </citation>
    <scope>NUCLEOTIDE SEQUENCE [LARGE SCALE GENOMIC DNA]</scope>
    <source>
        <strain evidence="4">cv. Svevo</strain>
    </source>
</reference>
<dbReference type="EMBL" id="LT934114">
    <property type="protein sequence ID" value="VAH52689.1"/>
    <property type="molecule type" value="Genomic_DNA"/>
</dbReference>
<feature type="region of interest" description="Disordered" evidence="2">
    <location>
        <begin position="1"/>
        <end position="52"/>
    </location>
</feature>
<proteinExistence type="inferred from homology"/>
<dbReference type="OMA" id="PCDESAF"/>
<organism evidence="3 4">
    <name type="scientific">Triticum turgidum subsp. durum</name>
    <name type="common">Durum wheat</name>
    <name type="synonym">Triticum durum</name>
    <dbReference type="NCBI Taxonomy" id="4567"/>
    <lineage>
        <taxon>Eukaryota</taxon>
        <taxon>Viridiplantae</taxon>
        <taxon>Streptophyta</taxon>
        <taxon>Embryophyta</taxon>
        <taxon>Tracheophyta</taxon>
        <taxon>Spermatophyta</taxon>
        <taxon>Magnoliopsida</taxon>
        <taxon>Liliopsida</taxon>
        <taxon>Poales</taxon>
        <taxon>Poaceae</taxon>
        <taxon>BOP clade</taxon>
        <taxon>Pooideae</taxon>
        <taxon>Triticodae</taxon>
        <taxon>Triticeae</taxon>
        <taxon>Triticinae</taxon>
        <taxon>Triticum</taxon>
    </lineage>
</organism>
<comment type="similarity">
    <text evidence="1">Belongs to the ARG7 family.</text>
</comment>
<dbReference type="Pfam" id="PF02519">
    <property type="entry name" value="Auxin_inducible"/>
    <property type="match status" value="1"/>
</dbReference>
<dbReference type="InterPro" id="IPR003676">
    <property type="entry name" value="SAUR_fam"/>
</dbReference>
<keyword evidence="4" id="KW-1185">Reference proteome</keyword>